<name>A0A6G9ID92_9GAMM</name>
<proteinExistence type="predicted"/>
<keyword evidence="2" id="KW-1185">Reference proteome</keyword>
<evidence type="ECO:0000313" key="1">
    <source>
        <dbReference type="EMBL" id="QIQ22193.1"/>
    </source>
</evidence>
<dbReference type="InParanoid" id="A0A6G9ID92"/>
<organism evidence="1 2">
    <name type="scientific">Zophobihabitans entericus</name>
    <dbReference type="NCBI Taxonomy" id="1635327"/>
    <lineage>
        <taxon>Bacteria</taxon>
        <taxon>Pseudomonadati</taxon>
        <taxon>Pseudomonadota</taxon>
        <taxon>Gammaproteobacteria</taxon>
        <taxon>Orbales</taxon>
        <taxon>Orbaceae</taxon>
        <taxon>Zophobihabitans</taxon>
    </lineage>
</organism>
<dbReference type="EMBL" id="CP050253">
    <property type="protein sequence ID" value="QIQ22193.1"/>
    <property type="molecule type" value="Genomic_DNA"/>
</dbReference>
<dbReference type="RefSeq" id="WP_166917490.1">
    <property type="nucleotide sequence ID" value="NZ_CP050253.1"/>
</dbReference>
<evidence type="ECO:0000313" key="2">
    <source>
        <dbReference type="Proteomes" id="UP000501168"/>
    </source>
</evidence>
<accession>A0A6G9ID92</accession>
<dbReference type="AlphaFoldDB" id="A0A6G9ID92"/>
<reference evidence="1 2" key="1">
    <citation type="submission" date="2020-03" db="EMBL/GenBank/DDBJ databases">
        <title>Complete genome sequence of Orbus sp. IPMB12 (BCRC 80908).</title>
        <authorList>
            <person name="Lo W.-S."/>
            <person name="Chang T.-H."/>
            <person name="Kuo C.-H."/>
        </authorList>
    </citation>
    <scope>NUCLEOTIDE SEQUENCE [LARGE SCALE GENOMIC DNA]</scope>
    <source>
        <strain evidence="1 2">IPMB12</strain>
    </source>
</reference>
<protein>
    <submittedName>
        <fullName evidence="1">DUF600 domain-containing protein</fullName>
    </submittedName>
</protein>
<dbReference type="KEGG" id="orb:IPMB12_11140"/>
<gene>
    <name evidence="1" type="ORF">IPMB12_11140</name>
</gene>
<sequence>MTKVFEDYFSELQSDMVSLSLEYVNKQADTVYIYCAFENNMLSFDVFYELQDGVFRKHKLNDSNNGFSYNVSIDRQRALIKYGIEDLKSILELCKKHNKEIPTAMKMVYNVQTSVFGAQYYYDLQYSNKDNLTSGDIFNQWFGEVAQQ</sequence>
<dbReference type="Proteomes" id="UP000501168">
    <property type="component" value="Chromosome"/>
</dbReference>